<accession>A0AAE4Z609</accession>
<dbReference type="AlphaFoldDB" id="A0AAE4Z609"/>
<name>A0AAE4Z609_9BACT</name>
<evidence type="ECO:0000313" key="2">
    <source>
        <dbReference type="Proteomes" id="UP000702544"/>
    </source>
</evidence>
<dbReference type="EMBL" id="JAACAK010000009">
    <property type="protein sequence ID" value="NIR73678.1"/>
    <property type="molecule type" value="Genomic_DNA"/>
</dbReference>
<organism evidence="1 2">
    <name type="scientific">Candidatus Kutchimonas denitrificans</name>
    <dbReference type="NCBI Taxonomy" id="3056748"/>
    <lineage>
        <taxon>Bacteria</taxon>
        <taxon>Pseudomonadati</taxon>
        <taxon>Gemmatimonadota</taxon>
        <taxon>Gemmatimonadia</taxon>
        <taxon>Candidatus Palauibacterales</taxon>
        <taxon>Candidatus Palauibacteraceae</taxon>
        <taxon>Candidatus Kutchimonas</taxon>
    </lineage>
</organism>
<comment type="caution">
    <text evidence="1">The sequence shown here is derived from an EMBL/GenBank/DDBJ whole genome shotgun (WGS) entry which is preliminary data.</text>
</comment>
<protein>
    <submittedName>
        <fullName evidence="1">Uncharacterized protein</fullName>
    </submittedName>
</protein>
<evidence type="ECO:0000313" key="1">
    <source>
        <dbReference type="EMBL" id="NIR73678.1"/>
    </source>
</evidence>
<dbReference type="Proteomes" id="UP000702544">
    <property type="component" value="Unassembled WGS sequence"/>
</dbReference>
<sequence>MDIKPNRLVHLGYGKYWRSDQISGLVPIEDERGPGRRTHVHVMTLSEPIVASRSEEAIRRDMAVSEEEFRAGELRNAAADLVEELEGLSPVLARMLHHEGGLDLRRWEGRLRALLGQLESDPEQEDLFGKR</sequence>
<gene>
    <name evidence="1" type="ORF">GWO12_00980</name>
</gene>
<proteinExistence type="predicted"/>
<reference evidence="1 2" key="1">
    <citation type="submission" date="2020-01" db="EMBL/GenBank/DDBJ databases">
        <title>Genomes assembled from Gulf of Kutch pelagic sediment metagenomes.</title>
        <authorList>
            <person name="Chandrashekar M."/>
            <person name="Mahajan M.S."/>
            <person name="Dave K.J."/>
            <person name="Vatsa P."/>
            <person name="Nathani N.M."/>
        </authorList>
    </citation>
    <scope>NUCLEOTIDE SEQUENCE [LARGE SCALE GENOMIC DNA]</scope>
    <source>
        <strain evidence="1">KS3-K002</strain>
    </source>
</reference>